<dbReference type="PROSITE" id="PS00708">
    <property type="entry name" value="PRO_ENDOPEP_SER"/>
    <property type="match status" value="1"/>
</dbReference>
<feature type="chain" id="PRO_5037574534" evidence="2">
    <location>
        <begin position="27"/>
        <end position="299"/>
    </location>
</feature>
<name>A0A936YWT7_9HYPH</name>
<dbReference type="InterPro" id="IPR053145">
    <property type="entry name" value="AB_hydrolase_Est10"/>
</dbReference>
<dbReference type="PANTHER" id="PTHR43265:SF1">
    <property type="entry name" value="ESTERASE ESTD"/>
    <property type="match status" value="1"/>
</dbReference>
<feature type="signal peptide" evidence="2">
    <location>
        <begin position="1"/>
        <end position="26"/>
    </location>
</feature>
<protein>
    <submittedName>
        <fullName evidence="4">Alpha/beta fold hydrolase</fullName>
    </submittedName>
</protein>
<comment type="caution">
    <text evidence="4">The sequence shown here is derived from an EMBL/GenBank/DDBJ whole genome shotgun (WGS) entry which is preliminary data.</text>
</comment>
<keyword evidence="1 4" id="KW-0378">Hydrolase</keyword>
<dbReference type="Pfam" id="PF00561">
    <property type="entry name" value="Abhydrolase_1"/>
    <property type="match status" value="1"/>
</dbReference>
<dbReference type="GO" id="GO:0006508">
    <property type="term" value="P:proteolysis"/>
    <property type="evidence" value="ECO:0007669"/>
    <property type="project" value="InterPro"/>
</dbReference>
<dbReference type="InterPro" id="IPR000073">
    <property type="entry name" value="AB_hydrolase_1"/>
</dbReference>
<dbReference type="Proteomes" id="UP000633219">
    <property type="component" value="Unassembled WGS sequence"/>
</dbReference>
<reference evidence="4" key="1">
    <citation type="submission" date="2021-01" db="EMBL/GenBank/DDBJ databases">
        <title>Rhizobium sp. strain KVB221 16S ribosomal RNA gene Genome sequencing and assembly.</title>
        <authorList>
            <person name="Kang M."/>
        </authorList>
    </citation>
    <scope>NUCLEOTIDE SEQUENCE</scope>
    <source>
        <strain evidence="4">KVB221</strain>
    </source>
</reference>
<evidence type="ECO:0000256" key="1">
    <source>
        <dbReference type="ARBA" id="ARBA00022801"/>
    </source>
</evidence>
<accession>A0A936YWT7</accession>
<dbReference type="InterPro" id="IPR029058">
    <property type="entry name" value="AB_hydrolase_fold"/>
</dbReference>
<dbReference type="InterPro" id="IPR002471">
    <property type="entry name" value="Pept_S9_AS"/>
</dbReference>
<feature type="domain" description="AB hydrolase-1" evidence="3">
    <location>
        <begin position="54"/>
        <end position="170"/>
    </location>
</feature>
<sequence length="299" mass="31586">MFGMTNTGKIGIACFFTLTSCSLALAAETNISFNVDGQKVVGTLSTIDGNPKAPVVVMFHGFSGSRDELAINGTKEGVFSRSARLLAENGYASLRIDFRGSGESEGKWPDTTFSGQIKDGIAAVDWLKASDQVDGSKISILGWSQGGLVGAHVASARSEVRSVTLWAPVVTPLYTYGGLLGADNLAKGLSSPAETEITAKLPWGADTVLKAAFYQEMPTTSPIAAAAHYAGPLQVIVGSKDTTVAPQPASGQVLLNYHEGEERLDVFDTDHVFSAFTGPEVIDAHMVPATVEWLKKFNP</sequence>
<dbReference type="GO" id="GO:0052689">
    <property type="term" value="F:carboxylic ester hydrolase activity"/>
    <property type="evidence" value="ECO:0007669"/>
    <property type="project" value="TreeGrafter"/>
</dbReference>
<dbReference type="Gene3D" id="3.40.50.1820">
    <property type="entry name" value="alpha/beta hydrolase"/>
    <property type="match status" value="1"/>
</dbReference>
<dbReference type="GO" id="GO:0004252">
    <property type="term" value="F:serine-type endopeptidase activity"/>
    <property type="evidence" value="ECO:0007669"/>
    <property type="project" value="InterPro"/>
</dbReference>
<dbReference type="PANTHER" id="PTHR43265">
    <property type="entry name" value="ESTERASE ESTD"/>
    <property type="match status" value="1"/>
</dbReference>
<evidence type="ECO:0000313" key="4">
    <source>
        <dbReference type="EMBL" id="MBL0375030.1"/>
    </source>
</evidence>
<evidence type="ECO:0000313" key="5">
    <source>
        <dbReference type="Proteomes" id="UP000633219"/>
    </source>
</evidence>
<proteinExistence type="predicted"/>
<keyword evidence="5" id="KW-1185">Reference proteome</keyword>
<gene>
    <name evidence="4" type="ORF">JJB09_23730</name>
</gene>
<evidence type="ECO:0000256" key="2">
    <source>
        <dbReference type="SAM" id="SignalP"/>
    </source>
</evidence>
<dbReference type="AlphaFoldDB" id="A0A936YWT7"/>
<dbReference type="EMBL" id="JAEQNC010000018">
    <property type="protein sequence ID" value="MBL0375030.1"/>
    <property type="molecule type" value="Genomic_DNA"/>
</dbReference>
<organism evidence="4 5">
    <name type="scientific">Rhizobium setariae</name>
    <dbReference type="NCBI Taxonomy" id="2801340"/>
    <lineage>
        <taxon>Bacteria</taxon>
        <taxon>Pseudomonadati</taxon>
        <taxon>Pseudomonadota</taxon>
        <taxon>Alphaproteobacteria</taxon>
        <taxon>Hyphomicrobiales</taxon>
        <taxon>Rhizobiaceae</taxon>
        <taxon>Rhizobium/Agrobacterium group</taxon>
        <taxon>Rhizobium</taxon>
    </lineage>
</organism>
<keyword evidence="2" id="KW-0732">Signal</keyword>
<evidence type="ECO:0000259" key="3">
    <source>
        <dbReference type="Pfam" id="PF00561"/>
    </source>
</evidence>
<dbReference type="SUPFAM" id="SSF53474">
    <property type="entry name" value="alpha/beta-Hydrolases"/>
    <property type="match status" value="1"/>
</dbReference>